<proteinExistence type="predicted"/>
<dbReference type="InterPro" id="IPR021284">
    <property type="entry name" value="DUF2750"/>
</dbReference>
<dbReference type="RefSeq" id="WP_147903053.1">
    <property type="nucleotide sequence ID" value="NZ_BAAAGC010000002.1"/>
</dbReference>
<protein>
    <submittedName>
        <fullName evidence="1">DUF2750 domain-containing protein</fullName>
    </submittedName>
</protein>
<gene>
    <name evidence="1" type="ORF">FU839_02660</name>
</gene>
<dbReference type="EMBL" id="VRLR01000001">
    <property type="protein sequence ID" value="TXK83190.1"/>
    <property type="molecule type" value="Genomic_DNA"/>
</dbReference>
<comment type="caution">
    <text evidence="1">The sequence shown here is derived from an EMBL/GenBank/DDBJ whole genome shotgun (WGS) entry which is preliminary data.</text>
</comment>
<accession>A0A5C8M750</accession>
<evidence type="ECO:0000313" key="1">
    <source>
        <dbReference type="EMBL" id="TXK83190.1"/>
    </source>
</evidence>
<dbReference type="Pfam" id="PF11042">
    <property type="entry name" value="DUF2750"/>
    <property type="match status" value="1"/>
</dbReference>
<keyword evidence="2" id="KW-1185">Reference proteome</keyword>
<dbReference type="OrthoDB" id="2936081at2"/>
<evidence type="ECO:0000313" key="2">
    <source>
        <dbReference type="Proteomes" id="UP000321814"/>
    </source>
</evidence>
<dbReference type="AlphaFoldDB" id="A0A5C8M750"/>
<sequence length="122" mass="13799">MGQSASQAHAFYKDVAKNKKVWTIRDEGGYPAPKTRTGQRSQPFWSTLSRVQKIIKNVPAYNGFEPVELSWDEFRDKWLPGLTKDGLLVGVNWSGKNATGYDLDAPWVRECVEIQIKELANA</sequence>
<organism evidence="1 2">
    <name type="scientific">Rheinheimera tangshanensis</name>
    <dbReference type="NCBI Taxonomy" id="400153"/>
    <lineage>
        <taxon>Bacteria</taxon>
        <taxon>Pseudomonadati</taxon>
        <taxon>Pseudomonadota</taxon>
        <taxon>Gammaproteobacteria</taxon>
        <taxon>Chromatiales</taxon>
        <taxon>Chromatiaceae</taxon>
        <taxon>Rheinheimera</taxon>
    </lineage>
</organism>
<dbReference type="Proteomes" id="UP000321814">
    <property type="component" value="Unassembled WGS sequence"/>
</dbReference>
<reference evidence="1 2" key="1">
    <citation type="submission" date="2019-08" db="EMBL/GenBank/DDBJ databases">
        <title>Draft genome analysis of Rheinheimera tangshanensis isolated from the roots of fresh rice plants (Oryza sativa).</title>
        <authorList>
            <person name="Yu Q."/>
            <person name="Qi Y."/>
            <person name="Zhang H."/>
            <person name="Pu J."/>
        </authorList>
    </citation>
    <scope>NUCLEOTIDE SEQUENCE [LARGE SCALE GENOMIC DNA]</scope>
    <source>
        <strain evidence="1 2">JA3-B52</strain>
    </source>
</reference>
<name>A0A5C8M750_9GAMM</name>